<keyword evidence="9" id="KW-1185">Reference proteome</keyword>
<feature type="domain" description="NADP-dependent oxidoreductase" evidence="7">
    <location>
        <begin position="36"/>
        <end position="271"/>
    </location>
</feature>
<proteinExistence type="inferred from homology"/>
<keyword evidence="3" id="KW-0560">Oxidoreductase</keyword>
<sequence>MANVPSFDLNNGTKIPSVGMGCWMSSPGGGERVDTMCLSALKCGYRHFDTASAYANEEQVGRAIRDSGIPREEIYVTTKLGNRDHHRVKEAFEESFEKLGLSYVDLYLLHWPQGVVNDKVLSPEEHPTFIETWKEMEKLLETKKVRSIGVSNFSIKTLEELLPHCSIVPVTNQVETHPCYPQTELKMYCEAKGILLTAYSPLGRSTIFMEDATTQAIATRNHTSPAQVVLSWAVQRGTIVIPKSEDNGRMLANITLVTLPKEEMKLVDALHEMPNMHKSLLMFDNKGDGTVFGWSYAQLGWDLVVGGQVVKS</sequence>
<evidence type="ECO:0000259" key="7">
    <source>
        <dbReference type="Pfam" id="PF00248"/>
    </source>
</evidence>
<comment type="caution">
    <text evidence="8">The sequence shown here is derived from an EMBL/GenBank/DDBJ whole genome shotgun (WGS) entry which is preliminary data.</text>
</comment>
<dbReference type="PANTHER" id="PTHR43827">
    <property type="entry name" value="2,5-DIKETO-D-GLUCONIC ACID REDUCTASE"/>
    <property type="match status" value="1"/>
</dbReference>
<dbReference type="PROSITE" id="PS00798">
    <property type="entry name" value="ALDOKETO_REDUCTASE_1"/>
    <property type="match status" value="1"/>
</dbReference>
<dbReference type="InterPro" id="IPR023210">
    <property type="entry name" value="NADP_OxRdtase_dom"/>
</dbReference>
<evidence type="ECO:0000256" key="2">
    <source>
        <dbReference type="ARBA" id="ARBA00022857"/>
    </source>
</evidence>
<feature type="binding site" evidence="5">
    <location>
        <position position="110"/>
    </location>
    <ligand>
        <name>substrate</name>
    </ligand>
</feature>
<dbReference type="InterPro" id="IPR036812">
    <property type="entry name" value="NAD(P)_OxRdtase_dom_sf"/>
</dbReference>
<evidence type="ECO:0000313" key="8">
    <source>
        <dbReference type="EMBL" id="KAK7057505.1"/>
    </source>
</evidence>
<feature type="active site" description="Proton donor" evidence="4">
    <location>
        <position position="54"/>
    </location>
</feature>
<dbReference type="SUPFAM" id="SSF51430">
    <property type="entry name" value="NAD(P)-linked oxidoreductase"/>
    <property type="match status" value="1"/>
</dbReference>
<organism evidence="8 9">
    <name type="scientific">Favolaschia claudopus</name>
    <dbReference type="NCBI Taxonomy" id="2862362"/>
    <lineage>
        <taxon>Eukaryota</taxon>
        <taxon>Fungi</taxon>
        <taxon>Dikarya</taxon>
        <taxon>Basidiomycota</taxon>
        <taxon>Agaricomycotina</taxon>
        <taxon>Agaricomycetes</taxon>
        <taxon>Agaricomycetidae</taxon>
        <taxon>Agaricales</taxon>
        <taxon>Marasmiineae</taxon>
        <taxon>Mycenaceae</taxon>
        <taxon>Favolaschia</taxon>
    </lineage>
</organism>
<gene>
    <name evidence="8" type="ORF">R3P38DRAFT_1177084</name>
</gene>
<dbReference type="PIRSF" id="PIRSF000097">
    <property type="entry name" value="AKR"/>
    <property type="match status" value="1"/>
</dbReference>
<dbReference type="EMBL" id="JAWWNJ010000004">
    <property type="protein sequence ID" value="KAK7057505.1"/>
    <property type="molecule type" value="Genomic_DNA"/>
</dbReference>
<feature type="site" description="Lowers pKa of active site Tyr" evidence="6">
    <location>
        <position position="79"/>
    </location>
</feature>
<dbReference type="GO" id="GO:0016616">
    <property type="term" value="F:oxidoreductase activity, acting on the CH-OH group of donors, NAD or NADP as acceptor"/>
    <property type="evidence" value="ECO:0007669"/>
    <property type="project" value="UniProtKB-ARBA"/>
</dbReference>
<keyword evidence="2" id="KW-0521">NADP</keyword>
<dbReference type="InterPro" id="IPR020471">
    <property type="entry name" value="AKR"/>
</dbReference>
<dbReference type="Gene3D" id="3.20.20.100">
    <property type="entry name" value="NADP-dependent oxidoreductase domain"/>
    <property type="match status" value="1"/>
</dbReference>
<dbReference type="FunFam" id="3.20.20.100:FF:000002">
    <property type="entry name" value="2,5-diketo-D-gluconic acid reductase A"/>
    <property type="match status" value="1"/>
</dbReference>
<dbReference type="InterPro" id="IPR018170">
    <property type="entry name" value="Aldo/ket_reductase_CS"/>
</dbReference>
<evidence type="ECO:0000256" key="1">
    <source>
        <dbReference type="ARBA" id="ARBA00007905"/>
    </source>
</evidence>
<evidence type="ECO:0000313" key="9">
    <source>
        <dbReference type="Proteomes" id="UP001362999"/>
    </source>
</evidence>
<dbReference type="CDD" id="cd19071">
    <property type="entry name" value="AKR_AKR1-5-like"/>
    <property type="match status" value="1"/>
</dbReference>
<dbReference type="PANTHER" id="PTHR43827:SF3">
    <property type="entry name" value="NADP-DEPENDENT OXIDOREDUCTASE DOMAIN-CONTAINING PROTEIN"/>
    <property type="match status" value="1"/>
</dbReference>
<protein>
    <submittedName>
        <fullName evidence="8">Aldo/keto reductase</fullName>
    </submittedName>
</protein>
<reference evidence="8 9" key="1">
    <citation type="journal article" date="2024" name="J Genomics">
        <title>Draft genome sequencing and assembly of Favolaschia claudopus CIRM-BRFM 2984 isolated from oak limbs.</title>
        <authorList>
            <person name="Navarro D."/>
            <person name="Drula E."/>
            <person name="Chaduli D."/>
            <person name="Cazenave R."/>
            <person name="Ahrendt S."/>
            <person name="Wang J."/>
            <person name="Lipzen A."/>
            <person name="Daum C."/>
            <person name="Barry K."/>
            <person name="Grigoriev I.V."/>
            <person name="Favel A."/>
            <person name="Rosso M.N."/>
            <person name="Martin F."/>
        </authorList>
    </citation>
    <scope>NUCLEOTIDE SEQUENCE [LARGE SCALE GENOMIC DNA]</scope>
    <source>
        <strain evidence="8 9">CIRM-BRFM 2984</strain>
    </source>
</reference>
<evidence type="ECO:0000256" key="3">
    <source>
        <dbReference type="ARBA" id="ARBA00023002"/>
    </source>
</evidence>
<comment type="similarity">
    <text evidence="1">Belongs to the aldo/keto reductase family.</text>
</comment>
<dbReference type="AlphaFoldDB" id="A0AAW0E3D7"/>
<evidence type="ECO:0000256" key="5">
    <source>
        <dbReference type="PIRSR" id="PIRSR000097-2"/>
    </source>
</evidence>
<evidence type="ECO:0000256" key="4">
    <source>
        <dbReference type="PIRSR" id="PIRSR000097-1"/>
    </source>
</evidence>
<dbReference type="PRINTS" id="PR00069">
    <property type="entry name" value="ALDKETRDTASE"/>
</dbReference>
<name>A0AAW0E3D7_9AGAR</name>
<dbReference type="PROSITE" id="PS00062">
    <property type="entry name" value="ALDOKETO_REDUCTASE_2"/>
    <property type="match status" value="1"/>
</dbReference>
<evidence type="ECO:0000256" key="6">
    <source>
        <dbReference type="PIRSR" id="PIRSR000097-3"/>
    </source>
</evidence>
<dbReference type="Pfam" id="PF00248">
    <property type="entry name" value="Aldo_ket_red"/>
    <property type="match status" value="1"/>
</dbReference>
<dbReference type="Proteomes" id="UP001362999">
    <property type="component" value="Unassembled WGS sequence"/>
</dbReference>
<accession>A0AAW0E3D7</accession>